<keyword evidence="1" id="KW-0472">Membrane</keyword>
<evidence type="ECO:0000256" key="1">
    <source>
        <dbReference type="SAM" id="Phobius"/>
    </source>
</evidence>
<accession>A0A1Y5Y4V8</accession>
<gene>
    <name evidence="2" type="ORF">SAMN05661093_09432</name>
</gene>
<keyword evidence="1" id="KW-0812">Transmembrane</keyword>
<dbReference type="EMBL" id="FWXV01000012">
    <property type="protein sequence ID" value="SMD25854.1"/>
    <property type="molecule type" value="Genomic_DNA"/>
</dbReference>
<feature type="transmembrane region" description="Helical" evidence="1">
    <location>
        <begin position="142"/>
        <end position="161"/>
    </location>
</feature>
<protein>
    <submittedName>
        <fullName evidence="2">Uncharacterized protein</fullName>
    </submittedName>
</protein>
<dbReference type="AlphaFoldDB" id="A0A1Y5Y4V8"/>
<evidence type="ECO:0000313" key="2">
    <source>
        <dbReference type="EMBL" id="SMD25854.1"/>
    </source>
</evidence>
<evidence type="ECO:0000313" key="3">
    <source>
        <dbReference type="Proteomes" id="UP000192674"/>
    </source>
</evidence>
<dbReference type="RefSeq" id="WP_033388434.1">
    <property type="nucleotide sequence ID" value="NZ_FWXV01000012.1"/>
</dbReference>
<name>A0A1Y5Y4V8_KIBAR</name>
<keyword evidence="1" id="KW-1133">Transmembrane helix</keyword>
<dbReference type="Proteomes" id="UP000192674">
    <property type="component" value="Unassembled WGS sequence"/>
</dbReference>
<proteinExistence type="predicted"/>
<organism evidence="2 3">
    <name type="scientific">Kibdelosporangium aridum</name>
    <dbReference type="NCBI Taxonomy" id="2030"/>
    <lineage>
        <taxon>Bacteria</taxon>
        <taxon>Bacillati</taxon>
        <taxon>Actinomycetota</taxon>
        <taxon>Actinomycetes</taxon>
        <taxon>Pseudonocardiales</taxon>
        <taxon>Pseudonocardiaceae</taxon>
        <taxon>Kibdelosporangium</taxon>
    </lineage>
</organism>
<sequence length="171" mass="18937">MSARTKKLVFGIAAVLAVLGVVSVVILLFGSPSQTIYAETAIDKNGEQLERNFREGDTVEFQGKSYVMGADGWAYREDGEVRCASVLSGPLNDPDEIGDRRVQREKDRLPDDIHVEDDLRYDEVSKDAWVVADCNRLRQQRLGLAALVGIPTLMAFMLAVLGRPRRTVADL</sequence>
<reference evidence="2 3" key="1">
    <citation type="submission" date="2017-04" db="EMBL/GenBank/DDBJ databases">
        <authorList>
            <person name="Afonso C.L."/>
            <person name="Miller P.J."/>
            <person name="Scott M.A."/>
            <person name="Spackman E."/>
            <person name="Goraichik I."/>
            <person name="Dimitrov K.M."/>
            <person name="Suarez D.L."/>
            <person name="Swayne D.E."/>
        </authorList>
    </citation>
    <scope>NUCLEOTIDE SEQUENCE [LARGE SCALE GENOMIC DNA]</scope>
    <source>
        <strain evidence="2 3">DSM 43828</strain>
    </source>
</reference>
<keyword evidence="3" id="KW-1185">Reference proteome</keyword>